<name>A0A7G5EK15_9BURK</name>
<sequence>MVFLASPRASYVHGADLVVDGGFSHSLMTHIPRAYGQGELGAEKQQPGLVQATNPGVSNL</sequence>
<protein>
    <recommendedName>
        <fullName evidence="3">SDR family oxidoreductase</fullName>
    </recommendedName>
</protein>
<reference evidence="1 2" key="1">
    <citation type="journal article" date="2020" name="G3 (Bethesda)">
        <title>CeMbio - The Caenorhabditis elegans Microbiome Resource.</title>
        <authorList>
            <person name="Dirksen P."/>
            <person name="Assie A."/>
            <person name="Zimmermann J."/>
            <person name="Zhang F."/>
            <person name="Tietje A.M."/>
            <person name="Marsh S.A."/>
            <person name="Felix M.A."/>
            <person name="Shapira M."/>
            <person name="Kaleta C."/>
            <person name="Schulenburg H."/>
            <person name="Samuel B."/>
        </authorList>
    </citation>
    <scope>NUCLEOTIDE SEQUENCE [LARGE SCALE GENOMIC DNA]</scope>
    <source>
        <strain evidence="1 2">BIGb0172</strain>
    </source>
</reference>
<evidence type="ECO:0008006" key="3">
    <source>
        <dbReference type="Google" id="ProtNLM"/>
    </source>
</evidence>
<dbReference type="Gene3D" id="3.40.50.720">
    <property type="entry name" value="NAD(P)-binding Rossmann-like Domain"/>
    <property type="match status" value="1"/>
</dbReference>
<organism evidence="1 2">
    <name type="scientific">Comamonas piscis</name>
    <dbReference type="NCBI Taxonomy" id="1562974"/>
    <lineage>
        <taxon>Bacteria</taxon>
        <taxon>Pseudomonadati</taxon>
        <taxon>Pseudomonadota</taxon>
        <taxon>Betaproteobacteria</taxon>
        <taxon>Burkholderiales</taxon>
        <taxon>Comamonadaceae</taxon>
        <taxon>Comamonas</taxon>
    </lineage>
</organism>
<dbReference type="EMBL" id="CP058554">
    <property type="protein sequence ID" value="QMV74340.1"/>
    <property type="molecule type" value="Genomic_DNA"/>
</dbReference>
<dbReference type="AlphaFoldDB" id="A0A7G5EK15"/>
<evidence type="ECO:0000313" key="1">
    <source>
        <dbReference type="EMBL" id="QMV74340.1"/>
    </source>
</evidence>
<dbReference type="InterPro" id="IPR036291">
    <property type="entry name" value="NAD(P)-bd_dom_sf"/>
</dbReference>
<keyword evidence="2" id="KW-1185">Reference proteome</keyword>
<evidence type="ECO:0000313" key="2">
    <source>
        <dbReference type="Proteomes" id="UP000515240"/>
    </source>
</evidence>
<dbReference type="SUPFAM" id="SSF51735">
    <property type="entry name" value="NAD(P)-binding Rossmann-fold domains"/>
    <property type="match status" value="1"/>
</dbReference>
<dbReference type="Proteomes" id="UP000515240">
    <property type="component" value="Chromosome"/>
</dbReference>
<dbReference type="RefSeq" id="WP_182323905.1">
    <property type="nucleotide sequence ID" value="NZ_CP058554.1"/>
</dbReference>
<accession>A0A7G5EK15</accession>
<dbReference type="KEGG" id="cpis:HS961_16695"/>
<proteinExistence type="predicted"/>
<gene>
    <name evidence="1" type="ORF">HS961_16695</name>
</gene>